<organism evidence="1 2">
    <name type="scientific">Durusdinium trenchii</name>
    <dbReference type="NCBI Taxonomy" id="1381693"/>
    <lineage>
        <taxon>Eukaryota</taxon>
        <taxon>Sar</taxon>
        <taxon>Alveolata</taxon>
        <taxon>Dinophyceae</taxon>
        <taxon>Suessiales</taxon>
        <taxon>Symbiodiniaceae</taxon>
        <taxon>Durusdinium</taxon>
    </lineage>
</organism>
<name>A0ABP0SHQ1_9DINO</name>
<sequence length="340" mass="38171">MTKLGKISGKDLSYCADNLGNILRYHPNKSIAFVVAPILISEKTSNNSRDEMRRIEDKYLAKGLATYMVTIRMEIPPTTKKVPLVFHGWLVLDASSESENIFKQCQLMQDRSLSEYQETAQYLSGLDFPEAILNSLLLKAQLPSKTGWKKGAHPMGKVRAYDTQPVDPPDEVKLSDFSCKLVTLELVDPTSKKFTEKYSVKVPANIRSRYSDDVVFRGDWFGIELHGSPDPDPLPSAPTAVELPAWVGEPTDIDGVLQRYNIEAKITGRLAGTTLFVVQAKDRSGKTEQVEERQDFKLFLAAHVPVEITDDEFILAHGASRFLKFEKVQDMKRKARTGAF</sequence>
<dbReference type="Proteomes" id="UP001642464">
    <property type="component" value="Unassembled WGS sequence"/>
</dbReference>
<comment type="caution">
    <text evidence="1">The sequence shown here is derived from an EMBL/GenBank/DDBJ whole genome shotgun (WGS) entry which is preliminary data.</text>
</comment>
<reference evidence="1 2" key="1">
    <citation type="submission" date="2024-02" db="EMBL/GenBank/DDBJ databases">
        <authorList>
            <person name="Chen Y."/>
            <person name="Shah S."/>
            <person name="Dougan E. K."/>
            <person name="Thang M."/>
            <person name="Chan C."/>
        </authorList>
    </citation>
    <scope>NUCLEOTIDE SEQUENCE [LARGE SCALE GENOMIC DNA]</scope>
</reference>
<proteinExistence type="predicted"/>
<accession>A0ABP0SHQ1</accession>
<dbReference type="EMBL" id="CAXAMM010043818">
    <property type="protein sequence ID" value="CAK9111902.1"/>
    <property type="molecule type" value="Genomic_DNA"/>
</dbReference>
<evidence type="ECO:0000313" key="2">
    <source>
        <dbReference type="Proteomes" id="UP001642464"/>
    </source>
</evidence>
<protein>
    <submittedName>
        <fullName evidence="1">Uncharacterized protein</fullName>
    </submittedName>
</protein>
<keyword evidence="2" id="KW-1185">Reference proteome</keyword>
<evidence type="ECO:0000313" key="1">
    <source>
        <dbReference type="EMBL" id="CAK9111902.1"/>
    </source>
</evidence>
<gene>
    <name evidence="1" type="ORF">SCF082_LOCUS51902</name>
</gene>